<evidence type="ECO:0000256" key="2">
    <source>
        <dbReference type="ARBA" id="ARBA00022603"/>
    </source>
</evidence>
<dbReference type="GO" id="GO:0015948">
    <property type="term" value="P:methanogenesis"/>
    <property type="evidence" value="ECO:0007669"/>
    <property type="project" value="InterPro"/>
</dbReference>
<dbReference type="GO" id="GO:0008168">
    <property type="term" value="F:methyltransferase activity"/>
    <property type="evidence" value="ECO:0007669"/>
    <property type="project" value="UniProtKB-KW"/>
</dbReference>
<keyword evidence="5" id="KW-1185">Reference proteome</keyword>
<keyword evidence="2 4" id="KW-0489">Methyltransferase</keyword>
<protein>
    <submittedName>
        <fullName evidence="4">MttB6</fullName>
        <ecNumber evidence="4">2.1.1.-</ecNumber>
    </submittedName>
</protein>
<dbReference type="eggNOG" id="COG5598">
    <property type="taxonomic scope" value="Bacteria"/>
</dbReference>
<proteinExistence type="inferred from homology"/>
<gene>
    <name evidence="4" type="primary">mttB6</name>
    <name evidence="4" type="ordered locus">HRM2_15930</name>
</gene>
<dbReference type="Gene3D" id="3.20.20.480">
    <property type="entry name" value="Trimethylamine methyltransferase-like"/>
    <property type="match status" value="1"/>
</dbReference>
<sequence>MSKFSFKTLPGLRLLTNGQIRQIHEDALDLLEHVGVCFECDQALEILTASGCSADKESHIVKFPPALVLKSIEAAPERFKLYDREGNVYTELGGDKVHFAPCSTPANILTRDNSEIRPSTIEDMRLIVKATDSLPQIDLAATSVVCSEIPVEMGDTYLYYLIMKGTRKPFIGGAIDIPGVRRSHDLIKSLFGSDRAVREKPYCIFDICPSPPLKWSQVTSRNIIDCAGFGFPVETISLPLSGTGSPVTQAGSILQHTVESLSGLVLDQVINPGNPYVYGGAPVIFDMRTTTTPMSAMDAVMISCGYALMGKYYGLPTHTYAAQTDAKIVDYQAGFETGMSALLAAQAGFDVVSGVGGLNYVTDFSVEKLLMDAEIINFVNRYLKGITVTQDTLAKDLIARAGPGGDFLQSSHTRRWFRQEHHMPGPIVDRLDRGTWEANGRVEVFDRAKTELEKLKRHPGHPLDQRKSLALDCAMVTVARDAGVDPATIPLAF</sequence>
<dbReference type="KEGG" id="dat:HRM2_15930"/>
<dbReference type="Pfam" id="PF06253">
    <property type="entry name" value="MTTB"/>
    <property type="match status" value="1"/>
</dbReference>
<dbReference type="STRING" id="177437.HRM2_15930"/>
<evidence type="ECO:0000256" key="3">
    <source>
        <dbReference type="ARBA" id="ARBA00022679"/>
    </source>
</evidence>
<evidence type="ECO:0000256" key="1">
    <source>
        <dbReference type="ARBA" id="ARBA00007137"/>
    </source>
</evidence>
<evidence type="ECO:0000313" key="4">
    <source>
        <dbReference type="EMBL" id="ACN14702.1"/>
    </source>
</evidence>
<dbReference type="GO" id="GO:0032259">
    <property type="term" value="P:methylation"/>
    <property type="evidence" value="ECO:0007669"/>
    <property type="project" value="UniProtKB-KW"/>
</dbReference>
<accession>C0QAB7</accession>
<dbReference type="InterPro" id="IPR038601">
    <property type="entry name" value="MttB-like_sf"/>
</dbReference>
<dbReference type="Proteomes" id="UP000000442">
    <property type="component" value="Chromosome"/>
</dbReference>
<evidence type="ECO:0000313" key="5">
    <source>
        <dbReference type="Proteomes" id="UP000000442"/>
    </source>
</evidence>
<organism evidence="4 5">
    <name type="scientific">Desulforapulum autotrophicum (strain ATCC 43914 / DSM 3382 / VKM B-1955 / HRM2)</name>
    <name type="common">Desulfobacterium autotrophicum</name>
    <dbReference type="NCBI Taxonomy" id="177437"/>
    <lineage>
        <taxon>Bacteria</taxon>
        <taxon>Pseudomonadati</taxon>
        <taxon>Thermodesulfobacteriota</taxon>
        <taxon>Desulfobacteria</taxon>
        <taxon>Desulfobacterales</taxon>
        <taxon>Desulfobacteraceae</taxon>
        <taxon>Desulforapulum</taxon>
    </lineage>
</organism>
<name>C0QAB7_DESAH</name>
<dbReference type="RefSeq" id="WP_015903489.1">
    <property type="nucleotide sequence ID" value="NC_012108.1"/>
</dbReference>
<dbReference type="EC" id="2.1.1.-" evidence="4"/>
<reference evidence="4 5" key="1">
    <citation type="journal article" date="2009" name="Environ. Microbiol.">
        <title>Genome sequence of Desulfobacterium autotrophicum HRM2, a marine sulfate reducer oxidizing organic carbon completely to carbon dioxide.</title>
        <authorList>
            <person name="Strittmatter A.W."/>
            <person name="Liesegang H."/>
            <person name="Rabus R."/>
            <person name="Decker I."/>
            <person name="Amann J."/>
            <person name="Andres S."/>
            <person name="Henne A."/>
            <person name="Fricke W.F."/>
            <person name="Martinez-Arias R."/>
            <person name="Bartels D."/>
            <person name="Goesmann A."/>
            <person name="Krause L."/>
            <person name="Puehler A."/>
            <person name="Klenk H.P."/>
            <person name="Richter M."/>
            <person name="Schuler M."/>
            <person name="Gloeckner F.O."/>
            <person name="Meyerdierks A."/>
            <person name="Gottschalk G."/>
            <person name="Amann R."/>
        </authorList>
    </citation>
    <scope>NUCLEOTIDE SEQUENCE [LARGE SCALE GENOMIC DNA]</scope>
    <source>
        <strain evidence="5">ATCC 43914 / DSM 3382 / HRM2</strain>
    </source>
</reference>
<dbReference type="HOGENOM" id="CLU_033581_1_0_7"/>
<dbReference type="OrthoDB" id="9815793at2"/>
<dbReference type="AlphaFoldDB" id="C0QAB7"/>
<comment type="similarity">
    <text evidence="1">Belongs to the trimethylamine methyltransferase family.</text>
</comment>
<dbReference type="EMBL" id="CP001087">
    <property type="protein sequence ID" value="ACN14702.1"/>
    <property type="molecule type" value="Genomic_DNA"/>
</dbReference>
<dbReference type="InterPro" id="IPR010426">
    <property type="entry name" value="MTTB_MeTrfase"/>
</dbReference>
<keyword evidence="3 4" id="KW-0808">Transferase</keyword>